<dbReference type="Gene3D" id="3.30.200.20">
    <property type="entry name" value="Phosphorylase Kinase, domain 1"/>
    <property type="match status" value="1"/>
</dbReference>
<dbReference type="GO" id="GO:0004672">
    <property type="term" value="F:protein kinase activity"/>
    <property type="evidence" value="ECO:0007669"/>
    <property type="project" value="InterPro"/>
</dbReference>
<feature type="domain" description="Protein kinase" evidence="4">
    <location>
        <begin position="1"/>
        <end position="208"/>
    </location>
</feature>
<dbReference type="PROSITE" id="PS50011">
    <property type="entry name" value="PROTEIN_KINASE_DOM"/>
    <property type="match status" value="1"/>
</dbReference>
<dbReference type="STRING" id="3818.A0A444YHV5"/>
<comment type="caution">
    <text evidence="5">The sequence shown here is derived from an EMBL/GenBank/DDBJ whole genome shotgun (WGS) entry which is preliminary data.</text>
</comment>
<dbReference type="InterPro" id="IPR000719">
    <property type="entry name" value="Prot_kinase_dom"/>
</dbReference>
<name>A0A444YHV5_ARAHY</name>
<evidence type="ECO:0000313" key="5">
    <source>
        <dbReference type="EMBL" id="RYR01522.1"/>
    </source>
</evidence>
<gene>
    <name evidence="5" type="ORF">Ahy_B06g080400</name>
</gene>
<dbReference type="AlphaFoldDB" id="A0A444YHV5"/>
<dbReference type="Gene3D" id="1.10.510.10">
    <property type="entry name" value="Transferase(Phosphotransferase) domain 1"/>
    <property type="match status" value="2"/>
</dbReference>
<proteinExistence type="predicted"/>
<feature type="region of interest" description="Disordered" evidence="3">
    <location>
        <begin position="1"/>
        <end position="20"/>
    </location>
</feature>
<evidence type="ECO:0000259" key="4">
    <source>
        <dbReference type="PROSITE" id="PS50011"/>
    </source>
</evidence>
<reference evidence="5 6" key="1">
    <citation type="submission" date="2019-01" db="EMBL/GenBank/DDBJ databases">
        <title>Sequencing of cultivated peanut Arachis hypogaea provides insights into genome evolution and oil improvement.</title>
        <authorList>
            <person name="Chen X."/>
        </authorList>
    </citation>
    <scope>NUCLEOTIDE SEQUENCE [LARGE SCALE GENOMIC DNA]</scope>
    <source>
        <strain evidence="6">cv. Fuhuasheng</strain>
        <tissue evidence="5">Leaves</tissue>
    </source>
</reference>
<dbReference type="InterPro" id="IPR013320">
    <property type="entry name" value="ConA-like_dom_sf"/>
</dbReference>
<dbReference type="PANTHER" id="PTHR24055">
    <property type="entry name" value="MITOGEN-ACTIVATED PROTEIN KINASE"/>
    <property type="match status" value="1"/>
</dbReference>
<dbReference type="SUPFAM" id="SSF56112">
    <property type="entry name" value="Protein kinase-like (PK-like)"/>
    <property type="match status" value="1"/>
</dbReference>
<dbReference type="InterPro" id="IPR011009">
    <property type="entry name" value="Kinase-like_dom_sf"/>
</dbReference>
<dbReference type="InterPro" id="IPR050117">
    <property type="entry name" value="MAPK"/>
</dbReference>
<keyword evidence="6" id="KW-1185">Reference proteome</keyword>
<dbReference type="GO" id="GO:0005524">
    <property type="term" value="F:ATP binding"/>
    <property type="evidence" value="ECO:0007669"/>
    <property type="project" value="UniProtKB-KW"/>
</dbReference>
<evidence type="ECO:0000256" key="2">
    <source>
        <dbReference type="ARBA" id="ARBA00022840"/>
    </source>
</evidence>
<keyword evidence="2" id="KW-0067">ATP-binding</keyword>
<organism evidence="5 6">
    <name type="scientific">Arachis hypogaea</name>
    <name type="common">Peanut</name>
    <dbReference type="NCBI Taxonomy" id="3818"/>
    <lineage>
        <taxon>Eukaryota</taxon>
        <taxon>Viridiplantae</taxon>
        <taxon>Streptophyta</taxon>
        <taxon>Embryophyta</taxon>
        <taxon>Tracheophyta</taxon>
        <taxon>Spermatophyta</taxon>
        <taxon>Magnoliopsida</taxon>
        <taxon>eudicotyledons</taxon>
        <taxon>Gunneridae</taxon>
        <taxon>Pentapetalae</taxon>
        <taxon>rosids</taxon>
        <taxon>fabids</taxon>
        <taxon>Fabales</taxon>
        <taxon>Fabaceae</taxon>
        <taxon>Papilionoideae</taxon>
        <taxon>50 kb inversion clade</taxon>
        <taxon>dalbergioids sensu lato</taxon>
        <taxon>Dalbergieae</taxon>
        <taxon>Pterocarpus clade</taxon>
        <taxon>Arachis</taxon>
    </lineage>
</organism>
<dbReference type="Proteomes" id="UP000289738">
    <property type="component" value="Chromosome B06"/>
</dbReference>
<evidence type="ECO:0000256" key="3">
    <source>
        <dbReference type="SAM" id="MobiDB-lite"/>
    </source>
</evidence>
<protein>
    <recommendedName>
        <fullName evidence="4">Protein kinase domain-containing protein</fullName>
    </recommendedName>
</protein>
<evidence type="ECO:0000313" key="6">
    <source>
        <dbReference type="Proteomes" id="UP000289738"/>
    </source>
</evidence>
<keyword evidence="1" id="KW-0547">Nucleotide-binding</keyword>
<dbReference type="SUPFAM" id="SSF49899">
    <property type="entry name" value="Concanavalin A-like lectins/glucanases"/>
    <property type="match status" value="1"/>
</dbReference>
<dbReference type="Pfam" id="PF00069">
    <property type="entry name" value="Pkinase"/>
    <property type="match status" value="1"/>
</dbReference>
<dbReference type="EMBL" id="SDMP01000016">
    <property type="protein sequence ID" value="RYR01522.1"/>
    <property type="molecule type" value="Genomic_DNA"/>
</dbReference>
<evidence type="ECO:0000256" key="1">
    <source>
        <dbReference type="ARBA" id="ARBA00022741"/>
    </source>
</evidence>
<accession>A0A444YHV5</accession>
<dbReference type="Gene3D" id="2.60.120.560">
    <property type="entry name" value="Exo-inulinase, domain 1"/>
    <property type="match status" value="1"/>
</dbReference>
<sequence>MRDARKTEEQKRDKGEKGESLRKMNHPNIVKLKEVIRESDILYFVFEYMECNLYQLMKDREKMFSEGEVRNWCFQVFQGLAYMHQWGYFHRYLKPAREISSQPPYTEYVSTRWYRASEVLLQSYLYSSKVDMWAMGAIMAELFSLRPLFPVLYDKKTGTNLLQWPVEEIESLRLSSDEFKELLVKPGTVVPLHIGPATQDFSILDIFFGPFGILAIANDQLSELTPIYFCLSNYGNGTSTTTTITTSTSTSFCVDETRSLKAPDVSKLVFGSKLPILSDEKLSLKVLLFEAKKRERAFTNRGRRNQLRSMGEAKNLLQYMFNSVADVRCSI</sequence>